<proteinExistence type="predicted"/>
<evidence type="ECO:0000256" key="1">
    <source>
        <dbReference type="SAM" id="Phobius"/>
    </source>
</evidence>
<gene>
    <name evidence="3" type="ORF">TSAR_007249</name>
</gene>
<keyword evidence="1" id="KW-1133">Transmembrane helix</keyword>
<organism evidence="3 4">
    <name type="scientific">Trichomalopsis sarcophagae</name>
    <dbReference type="NCBI Taxonomy" id="543379"/>
    <lineage>
        <taxon>Eukaryota</taxon>
        <taxon>Metazoa</taxon>
        <taxon>Ecdysozoa</taxon>
        <taxon>Arthropoda</taxon>
        <taxon>Hexapoda</taxon>
        <taxon>Insecta</taxon>
        <taxon>Pterygota</taxon>
        <taxon>Neoptera</taxon>
        <taxon>Endopterygota</taxon>
        <taxon>Hymenoptera</taxon>
        <taxon>Apocrita</taxon>
        <taxon>Proctotrupomorpha</taxon>
        <taxon>Chalcidoidea</taxon>
        <taxon>Pteromalidae</taxon>
        <taxon>Pteromalinae</taxon>
        <taxon>Trichomalopsis</taxon>
    </lineage>
</organism>
<comment type="caution">
    <text evidence="3">The sequence shown here is derived from an EMBL/GenBank/DDBJ whole genome shotgun (WGS) entry which is preliminary data.</text>
</comment>
<name>A0A232ETM7_9HYME</name>
<dbReference type="Proteomes" id="UP000215335">
    <property type="component" value="Unassembled WGS sequence"/>
</dbReference>
<protein>
    <submittedName>
        <fullName evidence="3">Uncharacterized protein</fullName>
    </submittedName>
</protein>
<keyword evidence="1" id="KW-0472">Membrane</keyword>
<feature type="transmembrane region" description="Helical" evidence="1">
    <location>
        <begin position="51"/>
        <end position="71"/>
    </location>
</feature>
<reference evidence="3 4" key="1">
    <citation type="journal article" date="2017" name="Curr. Biol.">
        <title>The Evolution of Venom by Co-option of Single-Copy Genes.</title>
        <authorList>
            <person name="Martinson E.O."/>
            <person name="Mrinalini"/>
            <person name="Kelkar Y.D."/>
            <person name="Chang C.H."/>
            <person name="Werren J.H."/>
        </authorList>
    </citation>
    <scope>NUCLEOTIDE SEQUENCE [LARGE SCALE GENOMIC DNA]</scope>
    <source>
        <strain evidence="3 4">Alberta</strain>
        <tissue evidence="3">Whole body</tissue>
    </source>
</reference>
<evidence type="ECO:0000256" key="2">
    <source>
        <dbReference type="SAM" id="SignalP"/>
    </source>
</evidence>
<feature type="signal peptide" evidence="2">
    <location>
        <begin position="1"/>
        <end position="19"/>
    </location>
</feature>
<feature type="chain" id="PRO_5013008729" evidence="2">
    <location>
        <begin position="20"/>
        <end position="74"/>
    </location>
</feature>
<keyword evidence="1" id="KW-0812">Transmembrane</keyword>
<dbReference type="AlphaFoldDB" id="A0A232ETM7"/>
<evidence type="ECO:0000313" key="4">
    <source>
        <dbReference type="Proteomes" id="UP000215335"/>
    </source>
</evidence>
<evidence type="ECO:0000313" key="3">
    <source>
        <dbReference type="EMBL" id="OXU21719.1"/>
    </source>
</evidence>
<keyword evidence="2" id="KW-0732">Signal</keyword>
<dbReference type="EMBL" id="NNAY01002254">
    <property type="protein sequence ID" value="OXU21719.1"/>
    <property type="molecule type" value="Genomic_DNA"/>
</dbReference>
<sequence length="74" mass="8671">MRWQYTILIFTIIVNNASTQTLSYIDLSLLSLKCKYFSIQMDKRKPFEYKLVQFCSYILVQVSSVICLLLGHSI</sequence>
<accession>A0A232ETM7</accession>
<keyword evidence="4" id="KW-1185">Reference proteome</keyword>